<dbReference type="RefSeq" id="WP_092573367.1">
    <property type="nucleotide sequence ID" value="NZ_FMAF01000003.1"/>
</dbReference>
<dbReference type="AlphaFoldDB" id="A0A1C3USA7"/>
<gene>
    <name evidence="1" type="ORF">GA0061101_103234</name>
</gene>
<name>A0A1C3USA7_9HYPH</name>
<dbReference type="Proteomes" id="UP000199205">
    <property type="component" value="Unassembled WGS sequence"/>
</dbReference>
<accession>A0A1C3USA7</accession>
<sequence length="115" mass="13246">MAYIDSIEPTPRRQSLGSLVPAKASAFPLIFARGMVVVPAGDVALLTDICLADLPEWWELRGLCSRCRHNAALSRRWLSRRDVHTPLAQWRRYLRCTKCNNKERNEFVARKIPRD</sequence>
<evidence type="ECO:0000313" key="2">
    <source>
        <dbReference type="Proteomes" id="UP000199205"/>
    </source>
</evidence>
<dbReference type="EMBL" id="FMAF01000003">
    <property type="protein sequence ID" value="SCB18217.1"/>
    <property type="molecule type" value="Genomic_DNA"/>
</dbReference>
<organism evidence="1 2">
    <name type="scientific">Rhizobium lusitanum</name>
    <dbReference type="NCBI Taxonomy" id="293958"/>
    <lineage>
        <taxon>Bacteria</taxon>
        <taxon>Pseudomonadati</taxon>
        <taxon>Pseudomonadota</taxon>
        <taxon>Alphaproteobacteria</taxon>
        <taxon>Hyphomicrobiales</taxon>
        <taxon>Rhizobiaceae</taxon>
        <taxon>Rhizobium/Agrobacterium group</taxon>
        <taxon>Rhizobium</taxon>
    </lineage>
</organism>
<proteinExistence type="predicted"/>
<evidence type="ECO:0000313" key="1">
    <source>
        <dbReference type="EMBL" id="SCB18217.1"/>
    </source>
</evidence>
<reference evidence="2" key="1">
    <citation type="submission" date="2016-08" db="EMBL/GenBank/DDBJ databases">
        <authorList>
            <person name="Varghese N."/>
            <person name="Submissions Spin"/>
        </authorList>
    </citation>
    <scope>NUCLEOTIDE SEQUENCE [LARGE SCALE GENOMIC DNA]</scope>
    <source>
        <strain evidence="2">P1-7</strain>
    </source>
</reference>
<dbReference type="OrthoDB" id="7651856at2"/>
<protein>
    <submittedName>
        <fullName evidence="1">Uncharacterized protein</fullName>
    </submittedName>
</protein>